<gene>
    <name evidence="1" type="ORF">HDF15_002250</name>
</gene>
<name>A0A7W8E9L0_9BACT</name>
<evidence type="ECO:0000313" key="1">
    <source>
        <dbReference type="EMBL" id="MBB5063902.1"/>
    </source>
</evidence>
<reference evidence="1 2" key="1">
    <citation type="submission" date="2020-08" db="EMBL/GenBank/DDBJ databases">
        <title>Genomic Encyclopedia of Type Strains, Phase IV (KMG-V): Genome sequencing to study the core and pangenomes of soil and plant-associated prokaryotes.</title>
        <authorList>
            <person name="Whitman W."/>
        </authorList>
    </citation>
    <scope>NUCLEOTIDE SEQUENCE [LARGE SCALE GENOMIC DNA]</scope>
    <source>
        <strain evidence="1 2">X5P3</strain>
    </source>
</reference>
<dbReference type="Gene3D" id="1.10.10.730">
    <property type="entry name" value="KorB DNA-binding domain"/>
    <property type="match status" value="1"/>
</dbReference>
<evidence type="ECO:0000313" key="2">
    <source>
        <dbReference type="Proteomes" id="UP000584867"/>
    </source>
</evidence>
<sequence length="58" mass="6588">MEKQKTEAQRTNELLEKLIVLQLKDTGVSQANIAKFIGKKRQVVSEMLRVFQSKGGQL</sequence>
<dbReference type="EMBL" id="JACHIO010000008">
    <property type="protein sequence ID" value="MBB5063902.1"/>
    <property type="molecule type" value="Genomic_DNA"/>
</dbReference>
<accession>A0A7W8E9L0</accession>
<protein>
    <submittedName>
        <fullName evidence="1">Transcriptional regulator</fullName>
    </submittedName>
</protein>
<dbReference type="Proteomes" id="UP000584867">
    <property type="component" value="Unassembled WGS sequence"/>
</dbReference>
<comment type="caution">
    <text evidence="1">The sequence shown here is derived from an EMBL/GenBank/DDBJ whole genome shotgun (WGS) entry which is preliminary data.</text>
</comment>
<dbReference type="InterPro" id="IPR042075">
    <property type="entry name" value="KorB_DNA-db"/>
</dbReference>
<proteinExistence type="predicted"/>
<dbReference type="AlphaFoldDB" id="A0A7W8E9L0"/>
<organism evidence="1 2">
    <name type="scientific">Granulicella mallensis</name>
    <dbReference type="NCBI Taxonomy" id="940614"/>
    <lineage>
        <taxon>Bacteria</taxon>
        <taxon>Pseudomonadati</taxon>
        <taxon>Acidobacteriota</taxon>
        <taxon>Terriglobia</taxon>
        <taxon>Terriglobales</taxon>
        <taxon>Acidobacteriaceae</taxon>
        <taxon>Granulicella</taxon>
    </lineage>
</organism>